<dbReference type="GO" id="GO:1990077">
    <property type="term" value="C:primosome complex"/>
    <property type="evidence" value="ECO:0007669"/>
    <property type="project" value="UniProtKB-KW"/>
</dbReference>
<evidence type="ECO:0000256" key="3">
    <source>
        <dbReference type="ARBA" id="ARBA00022679"/>
    </source>
</evidence>
<evidence type="ECO:0000256" key="8">
    <source>
        <dbReference type="ARBA" id="ARBA00022833"/>
    </source>
</evidence>
<dbReference type="GO" id="GO:0000428">
    <property type="term" value="C:DNA-directed RNA polymerase complex"/>
    <property type="evidence" value="ECO:0007669"/>
    <property type="project" value="UniProtKB-KW"/>
</dbReference>
<comment type="function">
    <text evidence="12 13">RNA polymerase that catalyzes the synthesis of short RNA molecules used as primers for DNA polymerase during DNA replication.</text>
</comment>
<evidence type="ECO:0000256" key="9">
    <source>
        <dbReference type="ARBA" id="ARBA00022842"/>
    </source>
</evidence>
<proteinExistence type="inferred from homology"/>
<dbReference type="Gene3D" id="1.10.860.10">
    <property type="entry name" value="DNAb Helicase, Chain A"/>
    <property type="match status" value="1"/>
</dbReference>
<evidence type="ECO:0000256" key="5">
    <source>
        <dbReference type="ARBA" id="ARBA00022705"/>
    </source>
</evidence>
<keyword evidence="8 12" id="KW-0862">Zinc</keyword>
<dbReference type="Pfam" id="PF08275">
    <property type="entry name" value="DNAG_N"/>
    <property type="match status" value="1"/>
</dbReference>
<name>A0A9X2JKF5_9LACO</name>
<keyword evidence="17" id="KW-1185">Reference proteome</keyword>
<dbReference type="Proteomes" id="UP001139006">
    <property type="component" value="Unassembled WGS sequence"/>
</dbReference>
<dbReference type="PIRSF" id="PIRSF002811">
    <property type="entry name" value="DnaG"/>
    <property type="match status" value="1"/>
</dbReference>
<comment type="catalytic activity">
    <reaction evidence="12">
        <text>ssDNA + n NTP = ssDNA/pppN(pN)n-1 hybrid + (n-1) diphosphate.</text>
        <dbReference type="EC" id="2.7.7.101"/>
    </reaction>
</comment>
<dbReference type="Pfam" id="PF13155">
    <property type="entry name" value="Toprim_2"/>
    <property type="match status" value="1"/>
</dbReference>
<dbReference type="InterPro" id="IPR002694">
    <property type="entry name" value="Znf_CHC2"/>
</dbReference>
<dbReference type="Gene3D" id="3.90.580.10">
    <property type="entry name" value="Zinc finger, CHC2-type domain"/>
    <property type="match status" value="1"/>
</dbReference>
<dbReference type="GO" id="GO:0006269">
    <property type="term" value="P:DNA replication, synthesis of primer"/>
    <property type="evidence" value="ECO:0007669"/>
    <property type="project" value="UniProtKB-UniRule"/>
</dbReference>
<comment type="domain">
    <text evidence="12">Contains an N-terminal zinc-binding domain, a central core domain that contains the primase activity, and a C-terminal DnaB-binding domain.</text>
</comment>
<keyword evidence="4 12" id="KW-0548">Nucleotidyltransferase</keyword>
<keyword evidence="5 12" id="KW-0235">DNA replication</keyword>
<dbReference type="AlphaFoldDB" id="A0A9X2JKF5"/>
<evidence type="ECO:0000256" key="14">
    <source>
        <dbReference type="PIRSR" id="PIRSR002811-1"/>
    </source>
</evidence>
<dbReference type="Gene3D" id="3.40.1360.10">
    <property type="match status" value="1"/>
</dbReference>
<keyword evidence="9" id="KW-0460">Magnesium</keyword>
<dbReference type="Pfam" id="PF10410">
    <property type="entry name" value="DnaB_bind"/>
    <property type="match status" value="1"/>
</dbReference>
<feature type="zinc finger region" description="CHC2-type" evidence="12 14">
    <location>
        <begin position="39"/>
        <end position="63"/>
    </location>
</feature>
<protein>
    <recommendedName>
        <fullName evidence="12 13">DNA primase</fullName>
        <ecNumber evidence="12">2.7.7.101</ecNumber>
    </recommendedName>
</protein>
<dbReference type="Gene3D" id="3.90.980.10">
    <property type="entry name" value="DNA primase, catalytic core, N-terminal domain"/>
    <property type="match status" value="1"/>
</dbReference>
<dbReference type="InterPro" id="IPR030846">
    <property type="entry name" value="DnaG_bac"/>
</dbReference>
<dbReference type="SUPFAM" id="SSF57783">
    <property type="entry name" value="Zinc beta-ribbon"/>
    <property type="match status" value="1"/>
</dbReference>
<dbReference type="EC" id="2.7.7.101" evidence="12"/>
<keyword evidence="7 12" id="KW-0863">Zinc-finger</keyword>
<comment type="subunit">
    <text evidence="12">Monomer. Interacts with DnaB.</text>
</comment>
<dbReference type="InterPro" id="IPR016136">
    <property type="entry name" value="DNA_helicase_N/primase_C"/>
</dbReference>
<evidence type="ECO:0000256" key="12">
    <source>
        <dbReference type="HAMAP-Rule" id="MF_00974"/>
    </source>
</evidence>
<dbReference type="CDD" id="cd03364">
    <property type="entry name" value="TOPRIM_DnaG_primases"/>
    <property type="match status" value="1"/>
</dbReference>
<feature type="domain" description="Toprim" evidence="15">
    <location>
        <begin position="264"/>
        <end position="348"/>
    </location>
</feature>
<dbReference type="RefSeq" id="WP_253359165.1">
    <property type="nucleotide sequence ID" value="NZ_JAIULA010000003.1"/>
</dbReference>
<dbReference type="InterPro" id="IPR013264">
    <property type="entry name" value="DNAG_N"/>
</dbReference>
<keyword evidence="3 12" id="KW-0808">Transferase</keyword>
<organism evidence="16 17">
    <name type="scientific">Ligilactobacillus ubinensis</name>
    <dbReference type="NCBI Taxonomy" id="2876789"/>
    <lineage>
        <taxon>Bacteria</taxon>
        <taxon>Bacillati</taxon>
        <taxon>Bacillota</taxon>
        <taxon>Bacilli</taxon>
        <taxon>Lactobacillales</taxon>
        <taxon>Lactobacillaceae</taxon>
        <taxon>Ligilactobacillus</taxon>
    </lineage>
</organism>
<evidence type="ECO:0000313" key="17">
    <source>
        <dbReference type="Proteomes" id="UP001139006"/>
    </source>
</evidence>
<evidence type="ECO:0000256" key="6">
    <source>
        <dbReference type="ARBA" id="ARBA00022723"/>
    </source>
</evidence>
<evidence type="ECO:0000313" key="16">
    <source>
        <dbReference type="EMBL" id="MCP0886182.1"/>
    </source>
</evidence>
<dbReference type="PANTHER" id="PTHR30313:SF2">
    <property type="entry name" value="DNA PRIMASE"/>
    <property type="match status" value="1"/>
</dbReference>
<comment type="similarity">
    <text evidence="12 13">Belongs to the DnaG primase family.</text>
</comment>
<dbReference type="InterPro" id="IPR006171">
    <property type="entry name" value="TOPRIM_dom"/>
</dbReference>
<dbReference type="HAMAP" id="MF_00974">
    <property type="entry name" value="DNA_primase_DnaG"/>
    <property type="match status" value="1"/>
</dbReference>
<keyword evidence="11 12" id="KW-0804">Transcription</keyword>
<sequence length="612" mass="69972">MNLIPEEVIDRVRSSVNILDVVSQSVQLHKSGKNWFGLCPFHAEKTPSFSVNEEKQIFNCFSCHRGGNVFKFLMDLEGLTFPEAVIKTAEIAGITLPTEIESATQVPKNQSKVGKLRDLYSKAAELYHHILINTKLGEQAFDYLQKRGLTLDLINEFEIGFAPEKSLLEAVLKGNDTDENNYQLLRKSGLFVEWQDGSLHERFSDRIVFPIRDANGQIVAFSGRVLSVKPDVPKYLNSPETEIFNKRTILFNFDKAKAEIRLKKHVILFEGFMDVLAAYRAGIKNGVASMGTSLTNEQIYQLQRITSEIYICYDGDEPGQHATKRALELFESLGKFTMGVITLPDKLDPDEFIGKYGAQELVQVLQKQRESPLDFYMRFYEQGKNLTNENAQLTYVSEILNELVSVSDPIERDIYLNRLSQRFGIDKLNLEAQLKTEQHKQAPLVKQTSQAHQVVQQITTRTTKYDKIEWAERLLLYRFLHDQAARLKIKNHLHFTFIHEKYQAIYLLAQGYFEQHTDFESASFLDFLPDDELRSVVVSLEMSEFVADSTEQEVNDCLGVVMQEAPLEQQIKDIKEQFNQATSIGNQELASSLAVNLINLLQQQQFGEQAIK</sequence>
<evidence type="ECO:0000256" key="2">
    <source>
        <dbReference type="ARBA" id="ARBA00022515"/>
    </source>
</evidence>
<dbReference type="InterPro" id="IPR034151">
    <property type="entry name" value="TOPRIM_DnaG_bac"/>
</dbReference>
<evidence type="ECO:0000259" key="15">
    <source>
        <dbReference type="PROSITE" id="PS50880"/>
    </source>
</evidence>
<dbReference type="GO" id="GO:0005737">
    <property type="term" value="C:cytoplasm"/>
    <property type="evidence" value="ECO:0007669"/>
    <property type="project" value="TreeGrafter"/>
</dbReference>
<keyword evidence="2 12" id="KW-0639">Primosome</keyword>
<dbReference type="PROSITE" id="PS50880">
    <property type="entry name" value="TOPRIM"/>
    <property type="match status" value="1"/>
</dbReference>
<dbReference type="SUPFAM" id="SSF56731">
    <property type="entry name" value="DNA primase core"/>
    <property type="match status" value="1"/>
</dbReference>
<evidence type="ECO:0000256" key="10">
    <source>
        <dbReference type="ARBA" id="ARBA00023125"/>
    </source>
</evidence>
<keyword evidence="10 12" id="KW-0238">DNA-binding</keyword>
<dbReference type="SMART" id="SM00493">
    <property type="entry name" value="TOPRIM"/>
    <property type="match status" value="1"/>
</dbReference>
<dbReference type="FunFam" id="3.90.580.10:FF:000001">
    <property type="entry name" value="DNA primase"/>
    <property type="match status" value="1"/>
</dbReference>
<accession>A0A9X2JKF5</accession>
<evidence type="ECO:0000256" key="4">
    <source>
        <dbReference type="ARBA" id="ARBA00022695"/>
    </source>
</evidence>
<gene>
    <name evidence="12 16" type="primary">dnaG</name>
    <name evidence="16" type="ORF">LB941_02380</name>
</gene>
<dbReference type="InterPro" id="IPR036977">
    <property type="entry name" value="DNA_primase_Znf_CHC2"/>
</dbReference>
<evidence type="ECO:0000256" key="7">
    <source>
        <dbReference type="ARBA" id="ARBA00022771"/>
    </source>
</evidence>
<comment type="cofactor">
    <cofactor evidence="12 13 14">
        <name>Zn(2+)</name>
        <dbReference type="ChEBI" id="CHEBI:29105"/>
    </cofactor>
    <text evidence="12 13 14">Binds 1 zinc ion per monomer.</text>
</comment>
<evidence type="ECO:0000256" key="1">
    <source>
        <dbReference type="ARBA" id="ARBA00022478"/>
    </source>
</evidence>
<dbReference type="GO" id="GO:0003677">
    <property type="term" value="F:DNA binding"/>
    <property type="evidence" value="ECO:0007669"/>
    <property type="project" value="UniProtKB-KW"/>
</dbReference>
<dbReference type="InterPro" id="IPR019475">
    <property type="entry name" value="DNA_primase_DnaB-bd"/>
</dbReference>
<comment type="caution">
    <text evidence="16">The sequence shown here is derived from an EMBL/GenBank/DDBJ whole genome shotgun (WGS) entry which is preliminary data.</text>
</comment>
<dbReference type="SMART" id="SM00400">
    <property type="entry name" value="ZnF_CHCC"/>
    <property type="match status" value="1"/>
</dbReference>
<dbReference type="GO" id="GO:0008270">
    <property type="term" value="F:zinc ion binding"/>
    <property type="evidence" value="ECO:0007669"/>
    <property type="project" value="UniProtKB-UniRule"/>
</dbReference>
<dbReference type="GO" id="GO:0003899">
    <property type="term" value="F:DNA-directed RNA polymerase activity"/>
    <property type="evidence" value="ECO:0007669"/>
    <property type="project" value="UniProtKB-UniRule"/>
</dbReference>
<reference evidence="16 17" key="1">
    <citation type="journal article" date="2023" name="Int. J. Syst. Evol. Microbiol.">
        <title>Ligilactobacillus ubinensis sp. nov., a novel species isolated from the wild ferment of a durian fruit (Durio zibethinus).</title>
        <authorList>
            <person name="Heng Y.C."/>
            <person name="Menon N."/>
            <person name="Chen B."/>
            <person name="Loo B.Z.L."/>
            <person name="Wong G.W.J."/>
            <person name="Lim A.C.H."/>
            <person name="Silvaraju S."/>
            <person name="Kittelmann S."/>
        </authorList>
    </citation>
    <scope>NUCLEOTIDE SEQUENCE [LARGE SCALE GENOMIC DNA]</scope>
    <source>
        <strain evidence="16 17">WILCCON 0076</strain>
    </source>
</reference>
<dbReference type="NCBIfam" id="TIGR01391">
    <property type="entry name" value="dnaG"/>
    <property type="match status" value="1"/>
</dbReference>
<dbReference type="InterPro" id="IPR006295">
    <property type="entry name" value="DNA_primase_DnaG"/>
</dbReference>
<dbReference type="PANTHER" id="PTHR30313">
    <property type="entry name" value="DNA PRIMASE"/>
    <property type="match status" value="1"/>
</dbReference>
<dbReference type="Pfam" id="PF01807">
    <property type="entry name" value="Zn_ribbon_DnaG"/>
    <property type="match status" value="1"/>
</dbReference>
<dbReference type="EMBL" id="JAIULA010000003">
    <property type="protein sequence ID" value="MCP0886182.1"/>
    <property type="molecule type" value="Genomic_DNA"/>
</dbReference>
<dbReference type="InterPro" id="IPR050219">
    <property type="entry name" value="DnaG_primase"/>
</dbReference>
<evidence type="ECO:0000256" key="13">
    <source>
        <dbReference type="PIRNR" id="PIRNR002811"/>
    </source>
</evidence>
<keyword evidence="1 12" id="KW-0240">DNA-directed RNA polymerase</keyword>
<evidence type="ECO:0000256" key="11">
    <source>
        <dbReference type="ARBA" id="ARBA00023163"/>
    </source>
</evidence>
<dbReference type="InterPro" id="IPR037068">
    <property type="entry name" value="DNA_primase_core_N_sf"/>
</dbReference>
<keyword evidence="6 12" id="KW-0479">Metal-binding</keyword>